<feature type="domain" description="Malonyl-CoA:ACP transacylase (MAT)" evidence="8">
    <location>
        <begin position="6"/>
        <end position="300"/>
    </location>
</feature>
<evidence type="ECO:0000313" key="10">
    <source>
        <dbReference type="Proteomes" id="UP000075604"/>
    </source>
</evidence>
<dbReference type="GO" id="GO:0006633">
    <property type="term" value="P:fatty acid biosynthetic process"/>
    <property type="evidence" value="ECO:0007669"/>
    <property type="project" value="TreeGrafter"/>
</dbReference>
<dbReference type="InterPro" id="IPR016035">
    <property type="entry name" value="Acyl_Trfase/lysoPLipase"/>
</dbReference>
<dbReference type="FunFam" id="3.30.70.250:FF:000001">
    <property type="entry name" value="Malonyl CoA-acyl carrier protein transacylase"/>
    <property type="match status" value="1"/>
</dbReference>
<dbReference type="EMBL" id="JELX01001348">
    <property type="protein sequence ID" value="KYF59323.1"/>
    <property type="molecule type" value="Genomic_DNA"/>
</dbReference>
<sequence>MKIAWLFPGQGAQEVGMGKALAEASAAARGAFARADAALGEPISRLCFEGPMDELTKTSNTQPAIVATSCAVAAALIEHLPDLEPPLYAAGHSLGEYSALVAAGALEIEEAVRLCRIRGAAMQEAVPAGEGAMAAIMGLDQPAVLAICEEAAQGEVVAPANYNGPGQIVIAGHSPAVARAREIAAARGGKAVPLKVSAPFHCALMRPAAERLRPELERTQLRPLAFPVIANVDAAPNADPERVRSLLLRQVDGTVQWMRTIERMAEDGVTHALEIGPGKVLAGLVKRITKQIKVLSVSDMAGIERVSAFLSEA</sequence>
<gene>
    <name evidence="9" type="ORF">BE04_36450</name>
</gene>
<dbReference type="PIRSF" id="PIRSF000446">
    <property type="entry name" value="Mct"/>
    <property type="match status" value="1"/>
</dbReference>
<comment type="caution">
    <text evidence="9">The sequence shown here is derived from an EMBL/GenBank/DDBJ whole genome shotgun (WGS) entry which is preliminary data.</text>
</comment>
<evidence type="ECO:0000256" key="2">
    <source>
        <dbReference type="ARBA" id="ARBA00018953"/>
    </source>
</evidence>
<evidence type="ECO:0000256" key="7">
    <source>
        <dbReference type="PIRSR" id="PIRSR000446-1"/>
    </source>
</evidence>
<evidence type="ECO:0000256" key="1">
    <source>
        <dbReference type="ARBA" id="ARBA00013258"/>
    </source>
</evidence>
<comment type="similarity">
    <text evidence="6">Belongs to the fabD family.</text>
</comment>
<dbReference type="PANTHER" id="PTHR42681:SF1">
    <property type="entry name" value="MALONYL-COA-ACYL CARRIER PROTEIN TRANSACYLASE, MITOCHONDRIAL"/>
    <property type="match status" value="1"/>
</dbReference>
<dbReference type="Gene3D" id="3.40.366.10">
    <property type="entry name" value="Malonyl-Coenzyme A Acyl Carrier Protein, domain 2"/>
    <property type="match status" value="1"/>
</dbReference>
<comment type="catalytic activity">
    <reaction evidence="5 6">
        <text>holo-[ACP] + malonyl-CoA = malonyl-[ACP] + CoA</text>
        <dbReference type="Rhea" id="RHEA:41792"/>
        <dbReference type="Rhea" id="RHEA-COMP:9623"/>
        <dbReference type="Rhea" id="RHEA-COMP:9685"/>
        <dbReference type="ChEBI" id="CHEBI:57287"/>
        <dbReference type="ChEBI" id="CHEBI:57384"/>
        <dbReference type="ChEBI" id="CHEBI:64479"/>
        <dbReference type="ChEBI" id="CHEBI:78449"/>
        <dbReference type="EC" id="2.3.1.39"/>
    </reaction>
</comment>
<evidence type="ECO:0000256" key="5">
    <source>
        <dbReference type="ARBA" id="ARBA00048462"/>
    </source>
</evidence>
<keyword evidence="4 6" id="KW-0012">Acyltransferase</keyword>
<feature type="active site" evidence="7">
    <location>
        <position position="93"/>
    </location>
</feature>
<dbReference type="InterPro" id="IPR050858">
    <property type="entry name" value="Mal-CoA-ACP_Trans/PKS_FabD"/>
</dbReference>
<evidence type="ECO:0000313" key="9">
    <source>
        <dbReference type="EMBL" id="KYF59323.1"/>
    </source>
</evidence>
<dbReference type="InterPro" id="IPR001227">
    <property type="entry name" value="Ac_transferase_dom_sf"/>
</dbReference>
<dbReference type="SUPFAM" id="SSF55048">
    <property type="entry name" value="Probable ACP-binding domain of malonyl-CoA ACP transacylase"/>
    <property type="match status" value="1"/>
</dbReference>
<dbReference type="InterPro" id="IPR014043">
    <property type="entry name" value="Acyl_transferase_dom"/>
</dbReference>
<proteinExistence type="inferred from homology"/>
<dbReference type="Gene3D" id="3.30.70.250">
    <property type="entry name" value="Malonyl-CoA ACP transacylase, ACP-binding"/>
    <property type="match status" value="1"/>
</dbReference>
<protein>
    <recommendedName>
        <fullName evidence="2 6">Malonyl CoA-acyl carrier protein transacylase</fullName>
        <ecNumber evidence="1 6">2.3.1.39</ecNumber>
    </recommendedName>
</protein>
<dbReference type="InterPro" id="IPR004410">
    <property type="entry name" value="Malonyl_CoA-ACP_transAc_FabD"/>
</dbReference>
<evidence type="ECO:0000256" key="6">
    <source>
        <dbReference type="PIRNR" id="PIRNR000446"/>
    </source>
</evidence>
<evidence type="ECO:0000256" key="4">
    <source>
        <dbReference type="ARBA" id="ARBA00023315"/>
    </source>
</evidence>
<dbReference type="InterPro" id="IPR024925">
    <property type="entry name" value="Malonyl_CoA-ACP_transAc"/>
</dbReference>
<dbReference type="Pfam" id="PF00698">
    <property type="entry name" value="Acyl_transf_1"/>
    <property type="match status" value="1"/>
</dbReference>
<dbReference type="NCBIfam" id="TIGR00128">
    <property type="entry name" value="fabD"/>
    <property type="match status" value="1"/>
</dbReference>
<feature type="active site" evidence="7">
    <location>
        <position position="201"/>
    </location>
</feature>
<evidence type="ECO:0000256" key="3">
    <source>
        <dbReference type="ARBA" id="ARBA00022679"/>
    </source>
</evidence>
<keyword evidence="3 6" id="KW-0808">Transferase</keyword>
<organism evidence="9 10">
    <name type="scientific">Sorangium cellulosum</name>
    <name type="common">Polyangium cellulosum</name>
    <dbReference type="NCBI Taxonomy" id="56"/>
    <lineage>
        <taxon>Bacteria</taxon>
        <taxon>Pseudomonadati</taxon>
        <taxon>Myxococcota</taxon>
        <taxon>Polyangia</taxon>
        <taxon>Polyangiales</taxon>
        <taxon>Polyangiaceae</taxon>
        <taxon>Sorangium</taxon>
    </lineage>
</organism>
<name>A0A150PUS0_SORCE</name>
<dbReference type="PANTHER" id="PTHR42681">
    <property type="entry name" value="MALONYL-COA-ACYL CARRIER PROTEIN TRANSACYLASE, MITOCHONDRIAL"/>
    <property type="match status" value="1"/>
</dbReference>
<dbReference type="GO" id="GO:0004314">
    <property type="term" value="F:[acyl-carrier-protein] S-malonyltransferase activity"/>
    <property type="evidence" value="ECO:0007669"/>
    <property type="project" value="UniProtKB-EC"/>
</dbReference>
<dbReference type="SMART" id="SM00827">
    <property type="entry name" value="PKS_AT"/>
    <property type="match status" value="1"/>
</dbReference>
<dbReference type="AlphaFoldDB" id="A0A150PUS0"/>
<dbReference type="InterPro" id="IPR016036">
    <property type="entry name" value="Malonyl_transacylase_ACP-bd"/>
</dbReference>
<reference evidence="9 10" key="1">
    <citation type="submission" date="2014-02" db="EMBL/GenBank/DDBJ databases">
        <title>The small core and large imbalanced accessory genome model reveals a collaborative survival strategy of Sorangium cellulosum strains in nature.</title>
        <authorList>
            <person name="Han K."/>
            <person name="Peng R."/>
            <person name="Blom J."/>
            <person name="Li Y.-Z."/>
        </authorList>
    </citation>
    <scope>NUCLEOTIDE SEQUENCE [LARGE SCALE GENOMIC DNA]</scope>
    <source>
        <strain evidence="9 10">So0157-18</strain>
    </source>
</reference>
<accession>A0A150PUS0</accession>
<dbReference type="EC" id="2.3.1.39" evidence="1 6"/>
<evidence type="ECO:0000259" key="8">
    <source>
        <dbReference type="SMART" id="SM00827"/>
    </source>
</evidence>
<dbReference type="GO" id="GO:0005829">
    <property type="term" value="C:cytosol"/>
    <property type="evidence" value="ECO:0007669"/>
    <property type="project" value="TreeGrafter"/>
</dbReference>
<dbReference type="SUPFAM" id="SSF52151">
    <property type="entry name" value="FabD/lysophospholipase-like"/>
    <property type="match status" value="1"/>
</dbReference>
<dbReference type="Proteomes" id="UP000075604">
    <property type="component" value="Unassembled WGS sequence"/>
</dbReference>